<keyword evidence="2" id="KW-1133">Transmembrane helix</keyword>
<dbReference type="Proteomes" id="UP000799302">
    <property type="component" value="Unassembled WGS sequence"/>
</dbReference>
<feature type="transmembrane region" description="Helical" evidence="2">
    <location>
        <begin position="283"/>
        <end position="305"/>
    </location>
</feature>
<feature type="signal peptide" evidence="3">
    <location>
        <begin position="1"/>
        <end position="33"/>
    </location>
</feature>
<dbReference type="AlphaFoldDB" id="A0A6A6UGX8"/>
<dbReference type="EMBL" id="MU004233">
    <property type="protein sequence ID" value="KAF2670697.1"/>
    <property type="molecule type" value="Genomic_DNA"/>
</dbReference>
<feature type="region of interest" description="Disordered" evidence="1">
    <location>
        <begin position="167"/>
        <end position="192"/>
    </location>
</feature>
<feature type="transmembrane region" description="Helical" evidence="2">
    <location>
        <begin position="458"/>
        <end position="476"/>
    </location>
</feature>
<keyword evidence="5" id="KW-1185">Reference proteome</keyword>
<feature type="transmembrane region" description="Helical" evidence="2">
    <location>
        <begin position="311"/>
        <end position="330"/>
    </location>
</feature>
<keyword evidence="2" id="KW-0472">Membrane</keyword>
<feature type="compositionally biased region" description="Basic and acidic residues" evidence="1">
    <location>
        <begin position="167"/>
        <end position="176"/>
    </location>
</feature>
<evidence type="ECO:0000313" key="5">
    <source>
        <dbReference type="Proteomes" id="UP000799302"/>
    </source>
</evidence>
<evidence type="ECO:0000313" key="4">
    <source>
        <dbReference type="EMBL" id="KAF2670697.1"/>
    </source>
</evidence>
<feature type="transmembrane region" description="Helical" evidence="2">
    <location>
        <begin position="104"/>
        <end position="124"/>
    </location>
</feature>
<evidence type="ECO:0000256" key="1">
    <source>
        <dbReference type="SAM" id="MobiDB-lite"/>
    </source>
</evidence>
<keyword evidence="2" id="KW-0812">Transmembrane</keyword>
<sequence>MNQKAWSWIYPQFQPPKAASLILLALLTTPAFATATTSSILPQTLEASSSISISNNTSNTSNYPSSCANNNWSPGAAFFTLASLAFCCVAHLPGSLAFNQSGRVWRLVPLFVFVETLAILYAVIRGKIGGYSWRVVCSTILAVRSSNTLPTSVYDIARAQIEDKDKAKKAEDKVDDNSTNEAHSTARDEVSTTSAYKRTPTIEIVGAEEGRTKDEMGKILAVSALVEAKMKIYHAQREVERQREAQKQARWLGYRWNEQIKDKIFLSQLEEVSRRETAISYRVFAWLPMLMLIAKLAVVSGGWNPLTGPKLFGLMFVIGWFAVEFLLIASGSRELNSSEKSSAVTFSALLRKDVEQEDIESNPFKWNWSIFDYSQTTAMILGALVIWLQTAFNLWVPVSYSTDFLVIPFFYIFKTWDFSALPRWLYVVLQPIEKLPIIIGTCLQPGFLLLYFKLLLTIASPVLPAICLRVLTYCAPKSSRLSRHLKALTNELVPANNKYMVPSYVAVVTAGISLARYTGHLNDFWSYNCITTGQPLWYDWLG</sequence>
<organism evidence="4 5">
    <name type="scientific">Microthyrium microscopicum</name>
    <dbReference type="NCBI Taxonomy" id="703497"/>
    <lineage>
        <taxon>Eukaryota</taxon>
        <taxon>Fungi</taxon>
        <taxon>Dikarya</taxon>
        <taxon>Ascomycota</taxon>
        <taxon>Pezizomycotina</taxon>
        <taxon>Dothideomycetes</taxon>
        <taxon>Dothideomycetes incertae sedis</taxon>
        <taxon>Microthyriales</taxon>
        <taxon>Microthyriaceae</taxon>
        <taxon>Microthyrium</taxon>
    </lineage>
</organism>
<dbReference type="OrthoDB" id="4222736at2759"/>
<keyword evidence="3" id="KW-0732">Signal</keyword>
<reference evidence="4" key="1">
    <citation type="journal article" date="2020" name="Stud. Mycol.">
        <title>101 Dothideomycetes genomes: a test case for predicting lifestyles and emergence of pathogens.</title>
        <authorList>
            <person name="Haridas S."/>
            <person name="Albert R."/>
            <person name="Binder M."/>
            <person name="Bloem J."/>
            <person name="Labutti K."/>
            <person name="Salamov A."/>
            <person name="Andreopoulos B."/>
            <person name="Baker S."/>
            <person name="Barry K."/>
            <person name="Bills G."/>
            <person name="Bluhm B."/>
            <person name="Cannon C."/>
            <person name="Castanera R."/>
            <person name="Culley D."/>
            <person name="Daum C."/>
            <person name="Ezra D."/>
            <person name="Gonzalez J."/>
            <person name="Henrissat B."/>
            <person name="Kuo A."/>
            <person name="Liang C."/>
            <person name="Lipzen A."/>
            <person name="Lutzoni F."/>
            <person name="Magnuson J."/>
            <person name="Mondo S."/>
            <person name="Nolan M."/>
            <person name="Ohm R."/>
            <person name="Pangilinan J."/>
            <person name="Park H.-J."/>
            <person name="Ramirez L."/>
            <person name="Alfaro M."/>
            <person name="Sun H."/>
            <person name="Tritt A."/>
            <person name="Yoshinaga Y."/>
            <person name="Zwiers L.-H."/>
            <person name="Turgeon B."/>
            <person name="Goodwin S."/>
            <person name="Spatafora J."/>
            <person name="Crous P."/>
            <person name="Grigoriev I."/>
        </authorList>
    </citation>
    <scope>NUCLEOTIDE SEQUENCE</scope>
    <source>
        <strain evidence="4">CBS 115976</strain>
    </source>
</reference>
<gene>
    <name evidence="4" type="ORF">BT63DRAFT_199182</name>
</gene>
<proteinExistence type="predicted"/>
<evidence type="ECO:0000256" key="2">
    <source>
        <dbReference type="SAM" id="Phobius"/>
    </source>
</evidence>
<accession>A0A6A6UGX8</accession>
<feature type="chain" id="PRO_5025494307" evidence="3">
    <location>
        <begin position="34"/>
        <end position="542"/>
    </location>
</feature>
<evidence type="ECO:0000256" key="3">
    <source>
        <dbReference type="SAM" id="SignalP"/>
    </source>
</evidence>
<feature type="transmembrane region" description="Helical" evidence="2">
    <location>
        <begin position="394"/>
        <end position="413"/>
    </location>
</feature>
<name>A0A6A6UGX8_9PEZI</name>
<protein>
    <submittedName>
        <fullName evidence="4">Uncharacterized protein</fullName>
    </submittedName>
</protein>